<evidence type="ECO:0000256" key="1">
    <source>
        <dbReference type="SAM" id="MobiDB-lite"/>
    </source>
</evidence>
<feature type="compositionally biased region" description="Basic residues" evidence="1">
    <location>
        <begin position="45"/>
        <end position="59"/>
    </location>
</feature>
<protein>
    <submittedName>
        <fullName evidence="2">Uncharacterized protein</fullName>
    </submittedName>
</protein>
<feature type="compositionally biased region" description="Basic and acidic residues" evidence="1">
    <location>
        <begin position="1"/>
        <end position="12"/>
    </location>
</feature>
<reference evidence="2" key="1">
    <citation type="journal article" date="2014" name="Science">
        <title>Structural and functional partitioning of bread wheat chromosome 3B.</title>
        <authorList>
            <person name="Choulet F."/>
            <person name="Alberti A."/>
            <person name="Theil S."/>
            <person name="Glover N."/>
            <person name="Barbe V."/>
            <person name="Daron J."/>
            <person name="Pingault L."/>
            <person name="Sourdille P."/>
            <person name="Couloux A."/>
            <person name="Paux E."/>
            <person name="Leroy P."/>
            <person name="Mangenot S."/>
            <person name="Guilhot N."/>
            <person name="Le Gouis J."/>
            <person name="Balfourier F."/>
            <person name="Alaux M."/>
            <person name="Jamilloux V."/>
            <person name="Poulain J."/>
            <person name="Durand C."/>
            <person name="Bellec A."/>
            <person name="Gaspin C."/>
            <person name="Safar J."/>
            <person name="Dolezel J."/>
            <person name="Rogers J."/>
            <person name="Vandepoele K."/>
            <person name="Aury J.M."/>
            <person name="Mayer K."/>
            <person name="Berges H."/>
            <person name="Quesneville H."/>
            <person name="Wincker P."/>
            <person name="Feuillet C."/>
        </authorList>
    </citation>
    <scope>NUCLEOTIDE SEQUENCE</scope>
</reference>
<sequence length="198" mass="21963">MTSHSGNKEEGIFFRFQHKATEKENSGKNLRKTKEKERAKNQAVTRRRGPGGARRRPRQAGRVLRGLQPCPIRFRAGDVSVSFRGRPASGPATGEGRRRPRVDPIGIPSRSRHGHQGHDGDHPSHPLVHDQPPARPQAVRARGHPPQSRQRLQGGVEAEARQGVRGEGPQLHLRVPHPLRIRSHLRQPPDSLVAASAM</sequence>
<accession>A0A077RU97</accession>
<feature type="compositionally biased region" description="Basic and acidic residues" evidence="1">
    <location>
        <begin position="116"/>
        <end position="128"/>
    </location>
</feature>
<proteinExistence type="predicted"/>
<gene>
    <name evidence="2" type="ORF">TRAES_3BF050800120CFD_c1</name>
</gene>
<dbReference type="EMBL" id="HG670306">
    <property type="protein sequence ID" value="CDM80472.1"/>
    <property type="molecule type" value="Genomic_DNA"/>
</dbReference>
<feature type="compositionally biased region" description="Basic and acidic residues" evidence="1">
    <location>
        <begin position="19"/>
        <end position="40"/>
    </location>
</feature>
<dbReference type="AlphaFoldDB" id="A0A077RU97"/>
<organism evidence="2">
    <name type="scientific">Triticum aestivum</name>
    <name type="common">Wheat</name>
    <dbReference type="NCBI Taxonomy" id="4565"/>
    <lineage>
        <taxon>Eukaryota</taxon>
        <taxon>Viridiplantae</taxon>
        <taxon>Streptophyta</taxon>
        <taxon>Embryophyta</taxon>
        <taxon>Tracheophyta</taxon>
        <taxon>Spermatophyta</taxon>
        <taxon>Magnoliopsida</taxon>
        <taxon>Liliopsida</taxon>
        <taxon>Poales</taxon>
        <taxon>Poaceae</taxon>
        <taxon>BOP clade</taxon>
        <taxon>Pooideae</taxon>
        <taxon>Triticodae</taxon>
        <taxon>Triticeae</taxon>
        <taxon>Triticinae</taxon>
        <taxon>Triticum</taxon>
    </lineage>
</organism>
<feature type="region of interest" description="Disordered" evidence="1">
    <location>
        <begin position="1"/>
        <end position="176"/>
    </location>
</feature>
<evidence type="ECO:0000313" key="2">
    <source>
        <dbReference type="EMBL" id="CDM80472.1"/>
    </source>
</evidence>
<name>A0A077RU97_WHEAT</name>
<dbReference type="HOGENOM" id="CLU_1380288_0_0_1"/>